<reference evidence="4" key="1">
    <citation type="journal article" date="2019" name="Int. J. Syst. Evol. Microbiol.">
        <title>The Global Catalogue of Microorganisms (GCM) 10K type strain sequencing project: providing services to taxonomists for standard genome sequencing and annotation.</title>
        <authorList>
            <consortium name="The Broad Institute Genomics Platform"/>
            <consortium name="The Broad Institute Genome Sequencing Center for Infectious Disease"/>
            <person name="Wu L."/>
            <person name="Ma J."/>
        </authorList>
    </citation>
    <scope>NUCLEOTIDE SEQUENCE [LARGE SCALE GENOMIC DNA]</scope>
    <source>
        <strain evidence="4">JCM 18324</strain>
    </source>
</reference>
<evidence type="ECO:0000256" key="1">
    <source>
        <dbReference type="SAM" id="MobiDB-lite"/>
    </source>
</evidence>
<name>A0ABP8ZRV1_9ACTN</name>
<proteinExistence type="predicted"/>
<keyword evidence="2" id="KW-0472">Membrane</keyword>
<accession>A0ABP8ZRV1</accession>
<protein>
    <recommendedName>
        <fullName evidence="5">Integral membrane protein</fullName>
    </recommendedName>
</protein>
<feature type="transmembrane region" description="Helical" evidence="2">
    <location>
        <begin position="97"/>
        <end position="115"/>
    </location>
</feature>
<evidence type="ECO:0000313" key="4">
    <source>
        <dbReference type="Proteomes" id="UP001501147"/>
    </source>
</evidence>
<dbReference type="RefSeq" id="WP_345609193.1">
    <property type="nucleotide sequence ID" value="NZ_BAABJV010000001.1"/>
</dbReference>
<comment type="caution">
    <text evidence="3">The sequence shown here is derived from an EMBL/GenBank/DDBJ whole genome shotgun (WGS) entry which is preliminary data.</text>
</comment>
<dbReference type="EMBL" id="BAABJV010000001">
    <property type="protein sequence ID" value="GAA4763800.1"/>
    <property type="molecule type" value="Genomic_DNA"/>
</dbReference>
<dbReference type="Proteomes" id="UP001501147">
    <property type="component" value="Unassembled WGS sequence"/>
</dbReference>
<gene>
    <name evidence="3" type="ORF">GCM10023329_06870</name>
</gene>
<sequence length="123" mass="14204">MADEQSDEPRASYSDEEWKAFQIESEGPARLRAPKEPSARSRIVAERLRRQDEEAARRSRGLRRLRPRRRRRGGRAEPEGWRAWSAPGRAPVRRGGVWAFIWIAVALGFVLALLFPEQVLPFL</sequence>
<organism evidence="3 4">
    <name type="scientific">Streptomyces sanyensis</name>
    <dbReference type="NCBI Taxonomy" id="568869"/>
    <lineage>
        <taxon>Bacteria</taxon>
        <taxon>Bacillati</taxon>
        <taxon>Actinomycetota</taxon>
        <taxon>Actinomycetes</taxon>
        <taxon>Kitasatosporales</taxon>
        <taxon>Streptomycetaceae</taxon>
        <taxon>Streptomyces</taxon>
    </lineage>
</organism>
<feature type="compositionally biased region" description="Basic and acidic residues" evidence="1">
    <location>
        <begin position="27"/>
        <end position="57"/>
    </location>
</feature>
<evidence type="ECO:0000313" key="3">
    <source>
        <dbReference type="EMBL" id="GAA4763800.1"/>
    </source>
</evidence>
<evidence type="ECO:0000256" key="2">
    <source>
        <dbReference type="SAM" id="Phobius"/>
    </source>
</evidence>
<keyword evidence="4" id="KW-1185">Reference proteome</keyword>
<evidence type="ECO:0008006" key="5">
    <source>
        <dbReference type="Google" id="ProtNLM"/>
    </source>
</evidence>
<feature type="region of interest" description="Disordered" evidence="1">
    <location>
        <begin position="24"/>
        <end position="90"/>
    </location>
</feature>
<keyword evidence="2" id="KW-1133">Transmembrane helix</keyword>
<keyword evidence="2" id="KW-0812">Transmembrane</keyword>
<feature type="compositionally biased region" description="Basic residues" evidence="1">
    <location>
        <begin position="58"/>
        <end position="73"/>
    </location>
</feature>